<organism evidence="3">
    <name type="scientific">Thelazia callipaeda</name>
    <name type="common">Oriental eyeworm</name>
    <name type="synonym">Parasitic nematode</name>
    <dbReference type="NCBI Taxonomy" id="103827"/>
    <lineage>
        <taxon>Eukaryota</taxon>
        <taxon>Metazoa</taxon>
        <taxon>Ecdysozoa</taxon>
        <taxon>Nematoda</taxon>
        <taxon>Chromadorea</taxon>
        <taxon>Rhabditida</taxon>
        <taxon>Spirurina</taxon>
        <taxon>Spiruromorpha</taxon>
        <taxon>Thelazioidea</taxon>
        <taxon>Thelaziidae</taxon>
        <taxon>Thelazia</taxon>
    </lineage>
</organism>
<dbReference type="WBParaSite" id="TCLT_0000282801-mRNA-1">
    <property type="protein sequence ID" value="TCLT_0000282801-mRNA-1"/>
    <property type="gene ID" value="TCLT_0000282801"/>
</dbReference>
<protein>
    <submittedName>
        <fullName evidence="3">Tudor domain-containing protein</fullName>
    </submittedName>
</protein>
<accession>A0A0N5CRH8</accession>
<dbReference type="EMBL" id="UYYF01000726">
    <property type="protein sequence ID" value="VDM98986.1"/>
    <property type="molecule type" value="Genomic_DNA"/>
</dbReference>
<reference evidence="1 2" key="2">
    <citation type="submission" date="2018-11" db="EMBL/GenBank/DDBJ databases">
        <authorList>
            <consortium name="Pathogen Informatics"/>
        </authorList>
    </citation>
    <scope>NUCLEOTIDE SEQUENCE [LARGE SCALE GENOMIC DNA]</scope>
</reference>
<dbReference type="AlphaFoldDB" id="A0A0N5CRH8"/>
<dbReference type="OrthoDB" id="5852884at2759"/>
<dbReference type="STRING" id="103827.A0A0N5CRH8"/>
<dbReference type="OMA" id="QTAFKHY"/>
<evidence type="ECO:0000313" key="3">
    <source>
        <dbReference type="WBParaSite" id="TCLT_0000282801-mRNA-1"/>
    </source>
</evidence>
<name>A0A0N5CRH8_THECL</name>
<evidence type="ECO:0000313" key="2">
    <source>
        <dbReference type="Proteomes" id="UP000276776"/>
    </source>
</evidence>
<keyword evidence="2" id="KW-1185">Reference proteome</keyword>
<sequence length="398" mass="45487">MTVMSLLSSVPDFDGKICHIVEAGNGTLIFVRPLTWSQKYDEISSKIQELTSTLKKVDYLSGVNLGEVYLVKLNSSIERSYFIRRPKPNTYSELKSDNHSIEEKLQIYLIDKGMQCDIHCGEIYECPSQIMKFELFSCVCPVLVPSIQPMDIYNSLVEHNCKCIVETVSKSAVVVGFVRGQLQVEVNERYENLSDIVARMTNDCSENSGNIAGIKVDISSSSSDTTTYTSVKLSEPCTDPAAVDVGRRHEMPKIRNLFIQTAFKHYEPEMLPITVNVRFDKKDRFWDTFWVVNTKIFSVVQTLLKESENKISYFPILSHQSSNIWMRQTPCLVRIKGDYTLRGLHRAVPAKYDTYTKKFSIFLVDYGWFRWVSESDIIDISTLDKASILFSGAFIFSY</sequence>
<gene>
    <name evidence="1" type="ORF">TCLT_LOCUS2829</name>
</gene>
<evidence type="ECO:0000313" key="1">
    <source>
        <dbReference type="EMBL" id="VDM98986.1"/>
    </source>
</evidence>
<proteinExistence type="predicted"/>
<reference evidence="3" key="1">
    <citation type="submission" date="2017-02" db="UniProtKB">
        <authorList>
            <consortium name="WormBaseParasite"/>
        </authorList>
    </citation>
    <scope>IDENTIFICATION</scope>
</reference>
<dbReference type="Proteomes" id="UP000276776">
    <property type="component" value="Unassembled WGS sequence"/>
</dbReference>